<dbReference type="Proteomes" id="UP000230202">
    <property type="component" value="Unassembled WGS sequence"/>
</dbReference>
<dbReference type="Gene3D" id="3.10.450.530">
    <property type="entry name" value="Ribonuclease toxin, BrnT, of type II toxin-antitoxin system"/>
    <property type="match status" value="1"/>
</dbReference>
<gene>
    <name evidence="1" type="ORF">BHC54_09245</name>
</gene>
<evidence type="ECO:0008006" key="3">
    <source>
        <dbReference type="Google" id="ProtNLM"/>
    </source>
</evidence>
<dbReference type="InterPro" id="IPR038573">
    <property type="entry name" value="BrnT_sf"/>
</dbReference>
<dbReference type="AlphaFoldDB" id="A0A2N9X6U3"/>
<dbReference type="EMBL" id="MEIL01000029">
    <property type="protein sequence ID" value="PIT38896.1"/>
    <property type="molecule type" value="Genomic_DNA"/>
</dbReference>
<dbReference type="Pfam" id="PF04365">
    <property type="entry name" value="BrnT_toxin"/>
    <property type="match status" value="1"/>
</dbReference>
<protein>
    <recommendedName>
        <fullName evidence="3">BrnT family toxin</fullName>
    </recommendedName>
</protein>
<organism evidence="1 2">
    <name type="scientific">Snodgrassella alvi</name>
    <dbReference type="NCBI Taxonomy" id="1196083"/>
    <lineage>
        <taxon>Bacteria</taxon>
        <taxon>Pseudomonadati</taxon>
        <taxon>Pseudomonadota</taxon>
        <taxon>Betaproteobacteria</taxon>
        <taxon>Neisseriales</taxon>
        <taxon>Neisseriaceae</taxon>
        <taxon>Snodgrassella</taxon>
    </lineage>
</organism>
<reference evidence="1" key="1">
    <citation type="journal article" date="2017" name="MBio">
        <title>Type VI secretion-mediated competition in the bee gut microbiome.</title>
        <authorList>
            <person name="Steele M.I."/>
            <person name="Kwong W.K."/>
            <person name="Powell J.E."/>
            <person name="Whiteley M."/>
            <person name="Moran N.A."/>
        </authorList>
    </citation>
    <scope>NUCLEOTIDE SEQUENCE [LARGE SCALE GENOMIC DNA]</scope>
    <source>
        <strain evidence="1">WkB273</strain>
    </source>
</reference>
<accession>A0A2N9X6U3</accession>
<dbReference type="InterPro" id="IPR007460">
    <property type="entry name" value="BrnT_toxin"/>
</dbReference>
<proteinExistence type="predicted"/>
<sequence length="93" mass="10778">MIDGFEWNNDKAALNLKKHGVSFEEALTVFWDEHGLIISDPEHSENEDRFVLLGMSENLRVLVVIHCERGESIRLISARVATKHERKQYEESL</sequence>
<name>A0A2N9X6U3_9NEIS</name>
<dbReference type="RefSeq" id="WP_180295892.1">
    <property type="nucleotide sequence ID" value="NZ_CP159888.1"/>
</dbReference>
<evidence type="ECO:0000313" key="1">
    <source>
        <dbReference type="EMBL" id="PIT38896.1"/>
    </source>
</evidence>
<keyword evidence="2" id="KW-1185">Reference proteome</keyword>
<evidence type="ECO:0000313" key="2">
    <source>
        <dbReference type="Proteomes" id="UP000230202"/>
    </source>
</evidence>
<comment type="caution">
    <text evidence="1">The sequence shown here is derived from an EMBL/GenBank/DDBJ whole genome shotgun (WGS) entry which is preliminary data.</text>
</comment>